<dbReference type="CDD" id="cd03398">
    <property type="entry name" value="PAP2_haloperoxidase"/>
    <property type="match status" value="1"/>
</dbReference>
<dbReference type="InterPro" id="IPR016119">
    <property type="entry name" value="Br/Cl_peroxidase_C"/>
</dbReference>
<gene>
    <name evidence="1" type="ORF">AVDCRST_MAG68-3026</name>
</gene>
<accession>A0A6J4LXF7</accession>
<name>A0A6J4LXF7_9BACT</name>
<dbReference type="InterPro" id="IPR036938">
    <property type="entry name" value="PAP2/HPO_sf"/>
</dbReference>
<dbReference type="PANTHER" id="PTHR34599">
    <property type="entry name" value="PEROXIDASE-RELATED"/>
    <property type="match status" value="1"/>
</dbReference>
<dbReference type="AlphaFoldDB" id="A0A6J4LXF7"/>
<protein>
    <submittedName>
        <fullName evidence="1">Vanadium haloperoxidase</fullName>
        <ecNumber evidence="1">1.11.1.-</ecNumber>
    </submittedName>
</protein>
<sequence length="743" mass="81317">MAKAHETRDTFNEPGTNTAVWAAYGSVQEAGGRLEVYADPWAAWSYSGYYSTTLYDLTGSSASIEVQQLLQAPGDSWTYLELKDRWDHDNRVYIAAGDGYLFAAQVVGGAHTHLAIIPYDAWQHRWWRIRESGGTLYFEASPDGCGWSTVVSAPNPILLTQVMVGFGAGTDTQQNGDSPPAILDNYNVPPMRVAIPDRTAQAFDIRVKAAQIARDRGQPQHVNNGEECDYPFVANYSKGLRHDSLGDVDPASYQSLLHALNTRNPADFEAIILGPGGKKLTNPQAGLAFTLEGPDTHAVTMPPAPRIDSPQGSGEMGELYWMALARDVHFNDYPAAGITQAAIASLNGEFTDFRGPRENGQVTPQTLFRGIFPGETVGPYLSQFLLKGTSDPRLPSGQGRCASEGLIVYGDLKIDQRQVTVVPGVDYLIDFPWWLEVQDGADKRGMDAIDTSGRRFVRNLRDLGERVHIDFVVDHFYNACLILLNEVPGDQLCGNGRVTADREFAYDPGNPYNGYQVQAPFATLGQPDALTRVTELLSRSLQAVWFQKWFVHRRLRPEELGGRIDNMLNGRRGYPIDRQILDSLKGGGLAPYFGDGGEIFPYSFLLPQAYPEGAPTHPAYGAGHATGSGACATILKAFFDEDQAIESPVVPNADGTALDPYTGWDAGSMTVGGELNKLAGNIALGRNAAGVHWRSDYDQSLLLGEQIALGVLQEQSLLLNEPEFFLLTKFDGTRVRIENGQIF</sequence>
<dbReference type="EMBL" id="CADCTW010000141">
    <property type="protein sequence ID" value="CAA9340754.1"/>
    <property type="molecule type" value="Genomic_DNA"/>
</dbReference>
<keyword evidence="1" id="KW-0575">Peroxidase</keyword>
<evidence type="ECO:0000313" key="1">
    <source>
        <dbReference type="EMBL" id="CAA9340754.1"/>
    </source>
</evidence>
<dbReference type="PANTHER" id="PTHR34599:SF1">
    <property type="entry name" value="PHOSPHATIDIC ACID PHOSPHATASE TYPE 2_HALOPEROXIDASE DOMAIN-CONTAINING PROTEIN"/>
    <property type="match status" value="1"/>
</dbReference>
<reference evidence="1" key="1">
    <citation type="submission" date="2020-02" db="EMBL/GenBank/DDBJ databases">
        <authorList>
            <person name="Meier V. D."/>
        </authorList>
    </citation>
    <scope>NUCLEOTIDE SEQUENCE</scope>
    <source>
        <strain evidence="1">AVDCRST_MAG68</strain>
    </source>
</reference>
<proteinExistence type="predicted"/>
<dbReference type="InterPro" id="IPR052559">
    <property type="entry name" value="V-haloperoxidase"/>
</dbReference>
<dbReference type="EC" id="1.11.1.-" evidence="1"/>
<dbReference type="SUPFAM" id="SSF48317">
    <property type="entry name" value="Acid phosphatase/Vanadium-dependent haloperoxidase"/>
    <property type="match status" value="1"/>
</dbReference>
<keyword evidence="1" id="KW-0560">Oxidoreductase</keyword>
<organism evidence="1">
    <name type="scientific">uncultured Gemmatimonadota bacterium</name>
    <dbReference type="NCBI Taxonomy" id="203437"/>
    <lineage>
        <taxon>Bacteria</taxon>
        <taxon>Pseudomonadati</taxon>
        <taxon>Gemmatimonadota</taxon>
        <taxon>environmental samples</taxon>
    </lineage>
</organism>
<dbReference type="Gene3D" id="1.10.606.10">
    <property type="entry name" value="Vanadium-containing Chloroperoxidase, domain 2"/>
    <property type="match status" value="1"/>
</dbReference>
<dbReference type="GO" id="GO:0004601">
    <property type="term" value="F:peroxidase activity"/>
    <property type="evidence" value="ECO:0007669"/>
    <property type="project" value="UniProtKB-KW"/>
</dbReference>